<dbReference type="Proteomes" id="UP000239735">
    <property type="component" value="Unassembled WGS sequence"/>
</dbReference>
<feature type="chain" id="PRO_5014667095" description="Lysozyme inhibitor LprI N-terminal domain-containing protein" evidence="2">
    <location>
        <begin position="22"/>
        <end position="127"/>
    </location>
</feature>
<evidence type="ECO:0000256" key="2">
    <source>
        <dbReference type="SAM" id="SignalP"/>
    </source>
</evidence>
<reference evidence="4" key="1">
    <citation type="submission" date="2018-02" db="EMBL/GenBank/DDBJ databases">
        <authorList>
            <person name="Hausmann B."/>
        </authorList>
    </citation>
    <scope>NUCLEOTIDE SEQUENCE [LARGE SCALE GENOMIC DNA]</scope>
    <source>
        <strain evidence="4">Peat soil MAG SbA5</strain>
    </source>
</reference>
<evidence type="ECO:0000313" key="4">
    <source>
        <dbReference type="Proteomes" id="UP000239735"/>
    </source>
</evidence>
<evidence type="ECO:0008006" key="5">
    <source>
        <dbReference type="Google" id="ProtNLM"/>
    </source>
</evidence>
<feature type="region of interest" description="Disordered" evidence="1">
    <location>
        <begin position="108"/>
        <end position="127"/>
    </location>
</feature>
<gene>
    <name evidence="3" type="ORF">SBA5_470018</name>
</gene>
<evidence type="ECO:0000313" key="3">
    <source>
        <dbReference type="EMBL" id="SPE24897.1"/>
    </source>
</evidence>
<accession>A0A2N9LNS4</accession>
<protein>
    <recommendedName>
        <fullName evidence="5">Lysozyme inhibitor LprI N-terminal domain-containing protein</fullName>
    </recommendedName>
</protein>
<sequence length="127" mass="13861">MKHLFQSVAVLGALLAPPALAAPNYEAQEHLSKKQLTALVACAKTPAEHERIAAYYRAEYERLSAEADHHADMAGRFLSNPATNNDKSARGTVSHCISMERNLRSKSAKARAIAEEHKRLAQAAAQQ</sequence>
<organism evidence="3 4">
    <name type="scientific">Candidatus Sulfuritelmatomonas gaucii</name>
    <dbReference type="NCBI Taxonomy" id="2043161"/>
    <lineage>
        <taxon>Bacteria</taxon>
        <taxon>Pseudomonadati</taxon>
        <taxon>Acidobacteriota</taxon>
        <taxon>Terriglobia</taxon>
        <taxon>Terriglobales</taxon>
        <taxon>Acidobacteriaceae</taxon>
        <taxon>Candidatus Sulfuritelmatomonas</taxon>
    </lineage>
</organism>
<dbReference type="AlphaFoldDB" id="A0A2N9LNS4"/>
<keyword evidence="2" id="KW-0732">Signal</keyword>
<name>A0A2N9LNS4_9BACT</name>
<evidence type="ECO:0000256" key="1">
    <source>
        <dbReference type="SAM" id="MobiDB-lite"/>
    </source>
</evidence>
<dbReference type="EMBL" id="OKRB01000105">
    <property type="protein sequence ID" value="SPE24897.1"/>
    <property type="molecule type" value="Genomic_DNA"/>
</dbReference>
<feature type="signal peptide" evidence="2">
    <location>
        <begin position="1"/>
        <end position="21"/>
    </location>
</feature>
<proteinExistence type="predicted"/>